<proteinExistence type="evidence at transcript level"/>
<sequence>LYNICGDASIFTLIAAYGRRLPRAEEENKDKCERFFPGRKVRSPCFIHQGLDVRHRCSRSLLYLCFWLTVKKRRRATLCIWLTCLI</sequence>
<reference evidence="1" key="1">
    <citation type="submission" date="2016-02" db="EMBL/GenBank/DDBJ databases">
        <title>RNAseq analyses of the midgut from blood- or serum-fed Ixodes ricinus ticks.</title>
        <authorList>
            <person name="Perner J."/>
            <person name="Provaznik J."/>
            <person name="Schrenkova J."/>
            <person name="Urbanova V."/>
            <person name="Ribeiro J.M."/>
            <person name="Kopacek P."/>
        </authorList>
    </citation>
    <scope>NUCLEOTIDE SEQUENCE</scope>
    <source>
        <tissue evidence="1">Gut</tissue>
    </source>
</reference>
<dbReference type="EMBL" id="GEFM01007181">
    <property type="protein sequence ID" value="JAP68615.1"/>
    <property type="molecule type" value="mRNA"/>
</dbReference>
<name>A0A131XR18_IXORI</name>
<organism evidence="1">
    <name type="scientific">Ixodes ricinus</name>
    <name type="common">Common tick</name>
    <name type="synonym">Acarus ricinus</name>
    <dbReference type="NCBI Taxonomy" id="34613"/>
    <lineage>
        <taxon>Eukaryota</taxon>
        <taxon>Metazoa</taxon>
        <taxon>Ecdysozoa</taxon>
        <taxon>Arthropoda</taxon>
        <taxon>Chelicerata</taxon>
        <taxon>Arachnida</taxon>
        <taxon>Acari</taxon>
        <taxon>Parasitiformes</taxon>
        <taxon>Ixodida</taxon>
        <taxon>Ixodoidea</taxon>
        <taxon>Ixodidae</taxon>
        <taxon>Ixodinae</taxon>
        <taxon>Ixodes</taxon>
    </lineage>
</organism>
<evidence type="ECO:0000313" key="1">
    <source>
        <dbReference type="EMBL" id="JAP68615.1"/>
    </source>
</evidence>
<dbReference type="AlphaFoldDB" id="A0A131XR18"/>
<protein>
    <submittedName>
        <fullName evidence="1">Uncharacterized protein</fullName>
    </submittedName>
</protein>
<feature type="non-terminal residue" evidence="1">
    <location>
        <position position="1"/>
    </location>
</feature>
<accession>A0A131XR18</accession>